<keyword evidence="2" id="KW-1133">Transmembrane helix</keyword>
<keyword evidence="2" id="KW-0812">Transmembrane</keyword>
<dbReference type="OrthoDB" id="10550481at2759"/>
<protein>
    <submittedName>
        <fullName evidence="3">Uncharacterized protein</fullName>
    </submittedName>
</protein>
<feature type="region of interest" description="Disordered" evidence="1">
    <location>
        <begin position="184"/>
        <end position="204"/>
    </location>
</feature>
<reference evidence="3 4" key="1">
    <citation type="submission" date="2014-10" db="EMBL/GenBank/DDBJ databases">
        <title>Draft genome of the hookworm Ancylostoma caninum.</title>
        <authorList>
            <person name="Mitreva M."/>
        </authorList>
    </citation>
    <scope>NUCLEOTIDE SEQUENCE [LARGE SCALE GENOMIC DNA]</scope>
    <source>
        <strain evidence="3 4">Baltimore</strain>
    </source>
</reference>
<gene>
    <name evidence="3" type="ORF">ANCCAN_00734</name>
</gene>
<keyword evidence="2" id="KW-0472">Membrane</keyword>
<dbReference type="EMBL" id="JOJR01000003">
    <property type="protein sequence ID" value="RCN53180.1"/>
    <property type="molecule type" value="Genomic_DNA"/>
</dbReference>
<dbReference type="AlphaFoldDB" id="A0A368HCP9"/>
<keyword evidence="4" id="KW-1185">Reference proteome</keyword>
<organism evidence="3 4">
    <name type="scientific">Ancylostoma caninum</name>
    <name type="common">Dog hookworm</name>
    <dbReference type="NCBI Taxonomy" id="29170"/>
    <lineage>
        <taxon>Eukaryota</taxon>
        <taxon>Metazoa</taxon>
        <taxon>Ecdysozoa</taxon>
        <taxon>Nematoda</taxon>
        <taxon>Chromadorea</taxon>
        <taxon>Rhabditida</taxon>
        <taxon>Rhabditina</taxon>
        <taxon>Rhabditomorpha</taxon>
        <taxon>Strongyloidea</taxon>
        <taxon>Ancylostomatidae</taxon>
        <taxon>Ancylostomatinae</taxon>
        <taxon>Ancylostoma</taxon>
    </lineage>
</organism>
<evidence type="ECO:0000256" key="2">
    <source>
        <dbReference type="SAM" id="Phobius"/>
    </source>
</evidence>
<name>A0A368HCP9_ANCCA</name>
<evidence type="ECO:0000256" key="1">
    <source>
        <dbReference type="SAM" id="MobiDB-lite"/>
    </source>
</evidence>
<feature type="compositionally biased region" description="Basic and acidic residues" evidence="1">
    <location>
        <begin position="189"/>
        <end position="198"/>
    </location>
</feature>
<feature type="non-terminal residue" evidence="3">
    <location>
        <position position="1"/>
    </location>
</feature>
<evidence type="ECO:0000313" key="4">
    <source>
        <dbReference type="Proteomes" id="UP000252519"/>
    </source>
</evidence>
<dbReference type="Proteomes" id="UP000252519">
    <property type="component" value="Unassembled WGS sequence"/>
</dbReference>
<evidence type="ECO:0000313" key="3">
    <source>
        <dbReference type="EMBL" id="RCN53180.1"/>
    </source>
</evidence>
<comment type="caution">
    <text evidence="3">The sequence shown here is derived from an EMBL/GenBank/DDBJ whole genome shotgun (WGS) entry which is preliminary data.</text>
</comment>
<feature type="transmembrane region" description="Helical" evidence="2">
    <location>
        <begin position="22"/>
        <end position="45"/>
    </location>
</feature>
<accession>A0A368HCP9</accession>
<sequence>LQGTTRTTPSIINENSEGVEEIIIISTAVLVVILALLIALLVMWWERKRRRERYEAYYGISTQKKLARMKRRRRRGKAIYARKQKLILPPEFRKPVKKKSLPSRTLSKEKASTDAYGEQVTQEEILHGEVPLSKEKVLKGSEERISRGSHEDVEEVTQSDAMIMSISQLTQIMKDSQMSLVTAVDEEEVPRKPREKQRTRSVIF</sequence>
<proteinExistence type="predicted"/>